<reference evidence="1" key="2">
    <citation type="journal article" date="2020" name="Microorganisms">
        <title>Osmotic Adaptation and Compatible Solute Biosynthesis of Phototrophic Bacteria as Revealed from Genome Analyses.</title>
        <authorList>
            <person name="Imhoff J.F."/>
            <person name="Rahn T."/>
            <person name="Kunzel S."/>
            <person name="Keller A."/>
            <person name="Neulinger S.C."/>
        </authorList>
    </citation>
    <scope>NUCLEOTIDE SEQUENCE</scope>
    <source>
        <strain evidence="1">LMG 28126</strain>
    </source>
</reference>
<keyword evidence="2" id="KW-1185">Reference proteome</keyword>
<evidence type="ECO:0000313" key="1">
    <source>
        <dbReference type="EMBL" id="MBK5927608.1"/>
    </source>
</evidence>
<dbReference type="AlphaFoldDB" id="A0A934TL50"/>
<proteinExistence type="predicted"/>
<dbReference type="EMBL" id="NHSD01000263">
    <property type="protein sequence ID" value="MBK5927608.1"/>
    <property type="molecule type" value="Genomic_DNA"/>
</dbReference>
<sequence length="458" mass="49490">MASRTTLNARNLEALGTGPLAQLLMEVTTGNAAARRKLRLALAGAQSPAQAAREIARRLTSIANARGAIGWRKRKAAIDDLATQRRGIVAQVATSDPAEALALMWRFLSVATPVIDRCRGGEEAVIAVFRDACADLGTLVAAVRPDPEALRDAVFEALVDNRFGQCDGLVGVLAPALGDAGLLELHQRFDALCAQPAETPSDIAAWRRRRLARRALQDIADARGDVDGFVAQTAPEQRHVPATALGIARRLRAAGRTEAALAALDAVTDAAPPAEWQTARLEVLEALGRGEAAQAFRWACFERDLSADHLRAYLGKLPDFEDFEAEERAVALAMEHPDLGAAVRFFLDWRAPGRAAEVLIRRRDEIDGTDTEGLSRAAEALEPDQPGAATLALRAMIDAALRQGRSGQYRQAARHLATCAALAPRIDARTPIEDHDTHVARLRREHARKTGFWSRVEG</sequence>
<evidence type="ECO:0000313" key="2">
    <source>
        <dbReference type="Proteomes" id="UP000706333"/>
    </source>
</evidence>
<name>A0A934TL50_9RHOB</name>
<gene>
    <name evidence="1" type="ORF">CCR87_09765</name>
</gene>
<dbReference type="Proteomes" id="UP000706333">
    <property type="component" value="Unassembled WGS sequence"/>
</dbReference>
<accession>A0A934TL50</accession>
<dbReference type="RefSeq" id="WP_201157368.1">
    <property type="nucleotide sequence ID" value="NZ_NHSD01000263.1"/>
</dbReference>
<reference evidence="1" key="1">
    <citation type="submission" date="2017-05" db="EMBL/GenBank/DDBJ databases">
        <authorList>
            <person name="Imhoff J.F."/>
            <person name="Rahn T."/>
            <person name="Kuenzel S."/>
            <person name="Neulinger S.C."/>
        </authorList>
    </citation>
    <scope>NUCLEOTIDE SEQUENCE</scope>
    <source>
        <strain evidence="1">LMG 28126</strain>
    </source>
</reference>
<dbReference type="Pfam" id="PF21810">
    <property type="entry name" value="DUF6880"/>
    <property type="match status" value="1"/>
</dbReference>
<dbReference type="InterPro" id="IPR049245">
    <property type="entry name" value="DUF6880"/>
</dbReference>
<comment type="caution">
    <text evidence="1">The sequence shown here is derived from an EMBL/GenBank/DDBJ whole genome shotgun (WGS) entry which is preliminary data.</text>
</comment>
<protein>
    <submittedName>
        <fullName evidence="1">Uncharacterized protein</fullName>
    </submittedName>
</protein>
<organism evidence="1 2">
    <name type="scientific">Rhodobaculum claviforme</name>
    <dbReference type="NCBI Taxonomy" id="1549854"/>
    <lineage>
        <taxon>Bacteria</taxon>
        <taxon>Pseudomonadati</taxon>
        <taxon>Pseudomonadota</taxon>
        <taxon>Alphaproteobacteria</taxon>
        <taxon>Rhodobacterales</taxon>
        <taxon>Paracoccaceae</taxon>
        <taxon>Rhodobaculum</taxon>
    </lineage>
</organism>